<keyword evidence="2" id="KW-0378">Hydrolase</keyword>
<sequence length="308" mass="33942">MKKLKIMTLAIVLLLLTQTLMAKSVVDTKNAKVKSSIVKIYTVANEPDYRSPWASHVNEFSGSGCIISGQRILTNAHVVSDSTYVEVLKNGETKRYEAEVLSIAHESDLAMITVKDKSFFDGTQSLDIGSLPELQQEVNVYGFPMGGDTLSITKGVVSRIEHQYYAHGGKYLMAIQIDAAVNHGNSGGPALADNKVIGLVMQGDSRGENIGYMIPPSVIKHYLKDMKDKKYDGYPYVGMHTQDLESPVMKELYGLKGKKHGVLINKIIPNSSAIEVLKEGDILISIGGYKVHSNNKVEFRDKEFAHYS</sequence>
<name>A0A6S6U3S5_9BACT</name>
<dbReference type="Pfam" id="PF13365">
    <property type="entry name" value="Trypsin_2"/>
    <property type="match status" value="1"/>
</dbReference>
<proteinExistence type="predicted"/>
<keyword evidence="2" id="KW-0645">Protease</keyword>
<dbReference type="PANTHER" id="PTHR45980:SF9">
    <property type="entry name" value="PROTEASE DO-LIKE 10, MITOCHONDRIAL-RELATED"/>
    <property type="match status" value="1"/>
</dbReference>
<gene>
    <name evidence="2" type="ORF">HELGO_WM58514</name>
</gene>
<accession>A0A6S6U3S5</accession>
<dbReference type="Gene3D" id="2.40.10.10">
    <property type="entry name" value="Trypsin-like serine proteases"/>
    <property type="match status" value="2"/>
</dbReference>
<feature type="non-terminal residue" evidence="2">
    <location>
        <position position="308"/>
    </location>
</feature>
<evidence type="ECO:0000313" key="2">
    <source>
        <dbReference type="EMBL" id="CAA6823910.1"/>
    </source>
</evidence>
<keyword evidence="1" id="KW-0732">Signal</keyword>
<dbReference type="AlphaFoldDB" id="A0A6S6U3S5"/>
<evidence type="ECO:0000256" key="1">
    <source>
        <dbReference type="SAM" id="SignalP"/>
    </source>
</evidence>
<dbReference type="SUPFAM" id="SSF50494">
    <property type="entry name" value="Trypsin-like serine proteases"/>
    <property type="match status" value="1"/>
</dbReference>
<organism evidence="2">
    <name type="scientific">uncultured Sulfurovum sp</name>
    <dbReference type="NCBI Taxonomy" id="269237"/>
    <lineage>
        <taxon>Bacteria</taxon>
        <taxon>Pseudomonadati</taxon>
        <taxon>Campylobacterota</taxon>
        <taxon>Epsilonproteobacteria</taxon>
        <taxon>Campylobacterales</taxon>
        <taxon>Sulfurovaceae</taxon>
        <taxon>Sulfurovum</taxon>
        <taxon>environmental samples</taxon>
    </lineage>
</organism>
<dbReference type="SUPFAM" id="SSF50156">
    <property type="entry name" value="PDZ domain-like"/>
    <property type="match status" value="1"/>
</dbReference>
<dbReference type="GO" id="GO:0004252">
    <property type="term" value="F:serine-type endopeptidase activity"/>
    <property type="evidence" value="ECO:0007669"/>
    <property type="project" value="InterPro"/>
</dbReference>
<protein>
    <submittedName>
        <fullName evidence="2">Serine protease</fullName>
    </submittedName>
</protein>
<dbReference type="InterPro" id="IPR001940">
    <property type="entry name" value="Peptidase_S1C"/>
</dbReference>
<dbReference type="InterPro" id="IPR043504">
    <property type="entry name" value="Peptidase_S1_PA_chymotrypsin"/>
</dbReference>
<dbReference type="InterPro" id="IPR036034">
    <property type="entry name" value="PDZ_sf"/>
</dbReference>
<reference evidence="2" key="1">
    <citation type="submission" date="2020-01" db="EMBL/GenBank/DDBJ databases">
        <authorList>
            <person name="Meier V. D."/>
            <person name="Meier V D."/>
        </authorList>
    </citation>
    <scope>NUCLEOTIDE SEQUENCE</scope>
    <source>
        <strain evidence="2">HLG_WM_MAG_03</strain>
    </source>
</reference>
<feature type="signal peptide" evidence="1">
    <location>
        <begin position="1"/>
        <end position="22"/>
    </location>
</feature>
<dbReference type="Gene3D" id="2.30.42.10">
    <property type="match status" value="1"/>
</dbReference>
<dbReference type="GO" id="GO:0006508">
    <property type="term" value="P:proteolysis"/>
    <property type="evidence" value="ECO:0007669"/>
    <property type="project" value="UniProtKB-KW"/>
</dbReference>
<dbReference type="EMBL" id="CACVAR010000361">
    <property type="protein sequence ID" value="CAA6823910.1"/>
    <property type="molecule type" value="Genomic_DNA"/>
</dbReference>
<dbReference type="PRINTS" id="PR00834">
    <property type="entry name" value="PROTEASES2C"/>
</dbReference>
<feature type="chain" id="PRO_5028220639" evidence="1">
    <location>
        <begin position="23"/>
        <end position="308"/>
    </location>
</feature>
<dbReference type="InterPro" id="IPR009003">
    <property type="entry name" value="Peptidase_S1_PA"/>
</dbReference>
<dbReference type="PANTHER" id="PTHR45980">
    <property type="match status" value="1"/>
</dbReference>